<name>A0A167UX98_9HYPO</name>
<dbReference type="GO" id="GO:0004497">
    <property type="term" value="F:monooxygenase activity"/>
    <property type="evidence" value="ECO:0007669"/>
    <property type="project" value="UniProtKB-KW"/>
</dbReference>
<dbReference type="PANTHER" id="PTHR46865">
    <property type="entry name" value="OXIDOREDUCTASE-RELATED"/>
    <property type="match status" value="1"/>
</dbReference>
<dbReference type="InterPro" id="IPR036188">
    <property type="entry name" value="FAD/NAD-bd_sf"/>
</dbReference>
<gene>
    <name evidence="5" type="ORF">SPI_04858</name>
</gene>
<proteinExistence type="predicted"/>
<organism evidence="5 6">
    <name type="scientific">Niveomyces insectorum RCEF 264</name>
    <dbReference type="NCBI Taxonomy" id="1081102"/>
    <lineage>
        <taxon>Eukaryota</taxon>
        <taxon>Fungi</taxon>
        <taxon>Dikarya</taxon>
        <taxon>Ascomycota</taxon>
        <taxon>Pezizomycotina</taxon>
        <taxon>Sordariomycetes</taxon>
        <taxon>Hypocreomycetidae</taxon>
        <taxon>Hypocreales</taxon>
        <taxon>Cordycipitaceae</taxon>
        <taxon>Niveomyces</taxon>
    </lineage>
</organism>
<keyword evidence="2" id="KW-0274">FAD</keyword>
<dbReference type="PRINTS" id="PR00420">
    <property type="entry name" value="RNGMNOXGNASE"/>
</dbReference>
<keyword evidence="1" id="KW-0285">Flavoprotein</keyword>
<evidence type="ECO:0000313" key="6">
    <source>
        <dbReference type="Proteomes" id="UP000076874"/>
    </source>
</evidence>
<protein>
    <submittedName>
        <fullName evidence="5">Monooxygenase, FAD-binding protein</fullName>
    </submittedName>
</protein>
<dbReference type="InterPro" id="IPR051704">
    <property type="entry name" value="FAD_aromatic-hydroxylase"/>
</dbReference>
<sequence>MAPLRVLISGAGVAGNALAFWLSKLSYCRVTIVELAPQLRLTGLQIDLRGAGIDVLRRMGLEAGFRACAAPEQGLEFVDKTGRRRAFFPANKSGKGPQAFTSEFEIMRGDLCRLFYDATDKERARYLFGKAVDGFDETVSGEVVVRFTNGTTERFDLVVGADGVGSRVRKLLLGCRDGAPDPSFYPRGDSYVAYFTLRRPIEPGEEYVAKSYVATGNRVVLVRRHSPHEIQVYLICRGNNLGRLGKARRGDTAEEKAAMDEVFRGAGWQVDDILRGMADADDFYCQRMGLVKMDAWSRGRVALVGDAAYCPSANGFGSTTAVVGAYILAGEIARRCGPGAAGQDGSAEGAGGVEGERLVAALQAYERRLRPFMDKMQKSEEKDRDMMPTSAFGVAVLYNLVSVAAFLRLDAIAMRFYHPEKGLDLPDYGDVLRV</sequence>
<comment type="caution">
    <text evidence="5">The sequence shown here is derived from an EMBL/GenBank/DDBJ whole genome shotgun (WGS) entry which is preliminary data.</text>
</comment>
<dbReference type="OrthoDB" id="655030at2759"/>
<dbReference type="GO" id="GO:0071949">
    <property type="term" value="F:FAD binding"/>
    <property type="evidence" value="ECO:0007669"/>
    <property type="project" value="InterPro"/>
</dbReference>
<dbReference type="Proteomes" id="UP000076874">
    <property type="component" value="Unassembled WGS sequence"/>
</dbReference>
<dbReference type="Pfam" id="PF01494">
    <property type="entry name" value="FAD_binding_3"/>
    <property type="match status" value="1"/>
</dbReference>
<evidence type="ECO:0000313" key="5">
    <source>
        <dbReference type="EMBL" id="OAA61999.1"/>
    </source>
</evidence>
<keyword evidence="3" id="KW-0560">Oxidoreductase</keyword>
<dbReference type="AlphaFoldDB" id="A0A167UX98"/>
<dbReference type="PANTHER" id="PTHR46865:SF7">
    <property type="entry name" value="MONOOXYGENASE, PUTATIVE (AFU_ORTHOLOGUE AFUA_8G07040)-RELATED"/>
    <property type="match status" value="1"/>
</dbReference>
<dbReference type="STRING" id="1081102.A0A167UX98"/>
<dbReference type="SUPFAM" id="SSF51905">
    <property type="entry name" value="FAD/NAD(P)-binding domain"/>
    <property type="match status" value="1"/>
</dbReference>
<keyword evidence="5" id="KW-0503">Monooxygenase</keyword>
<feature type="domain" description="FAD-binding" evidence="4">
    <location>
        <begin position="5"/>
        <end position="334"/>
    </location>
</feature>
<evidence type="ECO:0000256" key="2">
    <source>
        <dbReference type="ARBA" id="ARBA00022827"/>
    </source>
</evidence>
<evidence type="ECO:0000256" key="3">
    <source>
        <dbReference type="ARBA" id="ARBA00023002"/>
    </source>
</evidence>
<dbReference type="Gene3D" id="3.50.50.60">
    <property type="entry name" value="FAD/NAD(P)-binding domain"/>
    <property type="match status" value="1"/>
</dbReference>
<dbReference type="InterPro" id="IPR002938">
    <property type="entry name" value="FAD-bd"/>
</dbReference>
<evidence type="ECO:0000256" key="1">
    <source>
        <dbReference type="ARBA" id="ARBA00022630"/>
    </source>
</evidence>
<reference evidence="5 6" key="1">
    <citation type="journal article" date="2016" name="Genome Biol. Evol.">
        <title>Divergent and convergent evolution of fungal pathogenicity.</title>
        <authorList>
            <person name="Shang Y."/>
            <person name="Xiao G."/>
            <person name="Zheng P."/>
            <person name="Cen K."/>
            <person name="Zhan S."/>
            <person name="Wang C."/>
        </authorList>
    </citation>
    <scope>NUCLEOTIDE SEQUENCE [LARGE SCALE GENOMIC DNA]</scope>
    <source>
        <strain evidence="5 6">RCEF 264</strain>
    </source>
</reference>
<keyword evidence="6" id="KW-1185">Reference proteome</keyword>
<evidence type="ECO:0000259" key="4">
    <source>
        <dbReference type="Pfam" id="PF01494"/>
    </source>
</evidence>
<dbReference type="EMBL" id="AZHD01000007">
    <property type="protein sequence ID" value="OAA61999.1"/>
    <property type="molecule type" value="Genomic_DNA"/>
</dbReference>
<accession>A0A167UX98</accession>